<protein>
    <submittedName>
        <fullName evidence="1">Prenyltransferase</fullName>
    </submittedName>
</protein>
<evidence type="ECO:0000313" key="1">
    <source>
        <dbReference type="EMBL" id="RUL88448.1"/>
    </source>
</evidence>
<sequence length="364" mass="39788">MSRIDRGINVSRRRFVRLAMLGAGALGLTRASARAGLAQDDGFREGRTGVIPEGAEALVDDRTYRAIESGLSWLADNQAADGSYGSGSYRVAITSLAGIAFMGSGSSPGRGPYGRTIDEALGYVISCADASGFVSSPPPSNNPMYGHGFATLFLAEAYGMSRRSELRPVLERAVRLIIDTQNEEGGWRYQPVRDDADLSVTICQINALRAARNAGLFIPKETVEACIDYVKQAQNPDGGFRYMLRGGSSAFPRSAAGVVALYSAAVYDDRAVDDGIDYLKQHRPDDRFLRRLPHYFYGHYYAAQAMWIRGGNDWNNWYPAIRDELIGDQEPDGSWADGFGPAYGTAMALIILQFPFSCLPIFQR</sequence>
<dbReference type="EMBL" id="RYZH01000010">
    <property type="protein sequence ID" value="RUL88448.1"/>
    <property type="molecule type" value="Genomic_DNA"/>
</dbReference>
<dbReference type="GO" id="GO:0016740">
    <property type="term" value="F:transferase activity"/>
    <property type="evidence" value="ECO:0007669"/>
    <property type="project" value="UniProtKB-KW"/>
</dbReference>
<comment type="caution">
    <text evidence="1">The sequence shown here is derived from an EMBL/GenBank/DDBJ whole genome shotgun (WGS) entry which is preliminary data.</text>
</comment>
<keyword evidence="2" id="KW-1185">Reference proteome</keyword>
<name>A0A432MN05_9BACT</name>
<dbReference type="SUPFAM" id="SSF48239">
    <property type="entry name" value="Terpenoid cyclases/Protein prenyltransferases"/>
    <property type="match status" value="1"/>
</dbReference>
<dbReference type="InterPro" id="IPR008930">
    <property type="entry name" value="Terpenoid_cyclase/PrenylTrfase"/>
</dbReference>
<dbReference type="Gene3D" id="1.50.10.20">
    <property type="match status" value="2"/>
</dbReference>
<evidence type="ECO:0000313" key="2">
    <source>
        <dbReference type="Proteomes" id="UP000280296"/>
    </source>
</evidence>
<dbReference type="AlphaFoldDB" id="A0A432MN05"/>
<accession>A0A432MN05</accession>
<dbReference type="Proteomes" id="UP000280296">
    <property type="component" value="Unassembled WGS sequence"/>
</dbReference>
<keyword evidence="1" id="KW-0808">Transferase</keyword>
<proteinExistence type="predicted"/>
<dbReference type="InterPro" id="IPR006311">
    <property type="entry name" value="TAT_signal"/>
</dbReference>
<gene>
    <name evidence="1" type="ORF">TsocGM_06965</name>
</gene>
<reference evidence="1 2" key="1">
    <citation type="submission" date="2018-12" db="EMBL/GenBank/DDBJ databases">
        <authorList>
            <person name="Toschakov S.V."/>
        </authorList>
    </citation>
    <scope>NUCLEOTIDE SEQUENCE [LARGE SCALE GENOMIC DNA]</scope>
    <source>
        <strain evidence="1 2">GM2012</strain>
    </source>
</reference>
<organism evidence="1 2">
    <name type="scientific">Tautonia sociabilis</name>
    <dbReference type="NCBI Taxonomy" id="2080755"/>
    <lineage>
        <taxon>Bacteria</taxon>
        <taxon>Pseudomonadati</taxon>
        <taxon>Planctomycetota</taxon>
        <taxon>Planctomycetia</taxon>
        <taxon>Isosphaerales</taxon>
        <taxon>Isosphaeraceae</taxon>
        <taxon>Tautonia</taxon>
    </lineage>
</organism>
<dbReference type="CDD" id="cd00688">
    <property type="entry name" value="ISOPREN_C2_like"/>
    <property type="match status" value="1"/>
</dbReference>
<reference evidence="1 2" key="2">
    <citation type="submission" date="2019-01" db="EMBL/GenBank/DDBJ databases">
        <title>Tautonia sociabilis, a novel thermotolerant planctomycete of Isosphaeraceae family, isolated from a 4000 m deep subterranean habitat.</title>
        <authorList>
            <person name="Kovaleva O.L."/>
            <person name="Elcheninov A.G."/>
            <person name="Van Heerden E."/>
            <person name="Toshchakov S.V."/>
            <person name="Novikov A."/>
            <person name="Bonch-Osmolovskaya E.A."/>
            <person name="Kublanov I.V."/>
        </authorList>
    </citation>
    <scope>NUCLEOTIDE SEQUENCE [LARGE SCALE GENOMIC DNA]</scope>
    <source>
        <strain evidence="1 2">GM2012</strain>
    </source>
</reference>
<dbReference type="PROSITE" id="PS51318">
    <property type="entry name" value="TAT"/>
    <property type="match status" value="1"/>
</dbReference>
<dbReference type="RefSeq" id="WP_126724584.1">
    <property type="nucleotide sequence ID" value="NZ_RYZH01000010.1"/>
</dbReference>
<dbReference type="OrthoDB" id="265313at2"/>